<evidence type="ECO:0000259" key="4">
    <source>
        <dbReference type="Pfam" id="PF08386"/>
    </source>
</evidence>
<dbReference type="Gene3D" id="3.40.50.1820">
    <property type="entry name" value="alpha/beta hydrolase"/>
    <property type="match status" value="1"/>
</dbReference>
<dbReference type="STRING" id="139420.A0A371DAK8"/>
<dbReference type="Pfam" id="PF00561">
    <property type="entry name" value="Abhydrolase_1"/>
    <property type="match status" value="1"/>
</dbReference>
<name>A0A371DAK8_9APHY</name>
<dbReference type="InterPro" id="IPR051601">
    <property type="entry name" value="Serine_prot/Carboxylest_S33"/>
</dbReference>
<accession>A0A371DAK8</accession>
<dbReference type="EMBL" id="KZ857404">
    <property type="protein sequence ID" value="RDX49561.1"/>
    <property type="molecule type" value="Genomic_DNA"/>
</dbReference>
<keyword evidence="6" id="KW-1185">Reference proteome</keyword>
<dbReference type="Pfam" id="PF08386">
    <property type="entry name" value="Abhydrolase_4"/>
    <property type="match status" value="1"/>
</dbReference>
<organism evidence="5 6">
    <name type="scientific">Lentinus brumalis</name>
    <dbReference type="NCBI Taxonomy" id="2498619"/>
    <lineage>
        <taxon>Eukaryota</taxon>
        <taxon>Fungi</taxon>
        <taxon>Dikarya</taxon>
        <taxon>Basidiomycota</taxon>
        <taxon>Agaricomycotina</taxon>
        <taxon>Agaricomycetes</taxon>
        <taxon>Polyporales</taxon>
        <taxon>Polyporaceae</taxon>
        <taxon>Lentinus</taxon>
    </lineage>
</organism>
<comment type="similarity">
    <text evidence="1">Belongs to the peptidase S33 family.</text>
</comment>
<dbReference type="OrthoDB" id="425534at2759"/>
<feature type="domain" description="Peptidase S33 tripeptidyl aminopeptidase-like C-terminal" evidence="4">
    <location>
        <begin position="485"/>
        <end position="587"/>
    </location>
</feature>
<dbReference type="PANTHER" id="PTHR43248">
    <property type="entry name" value="2-SUCCINYL-6-HYDROXY-2,4-CYCLOHEXADIENE-1-CARBOXYLATE SYNTHASE"/>
    <property type="match status" value="1"/>
</dbReference>
<evidence type="ECO:0000313" key="5">
    <source>
        <dbReference type="EMBL" id="RDX49561.1"/>
    </source>
</evidence>
<proteinExistence type="inferred from homology"/>
<reference evidence="5 6" key="1">
    <citation type="journal article" date="2018" name="Biotechnol. Biofuels">
        <title>Integrative visual omics of the white-rot fungus Polyporus brumalis exposes the biotechnological potential of its oxidative enzymes for delignifying raw plant biomass.</title>
        <authorList>
            <person name="Miyauchi S."/>
            <person name="Rancon A."/>
            <person name="Drula E."/>
            <person name="Hage H."/>
            <person name="Chaduli D."/>
            <person name="Favel A."/>
            <person name="Grisel S."/>
            <person name="Henrissat B."/>
            <person name="Herpoel-Gimbert I."/>
            <person name="Ruiz-Duenas F.J."/>
            <person name="Chevret D."/>
            <person name="Hainaut M."/>
            <person name="Lin J."/>
            <person name="Wang M."/>
            <person name="Pangilinan J."/>
            <person name="Lipzen A."/>
            <person name="Lesage-Meessen L."/>
            <person name="Navarro D."/>
            <person name="Riley R."/>
            <person name="Grigoriev I.V."/>
            <person name="Zhou S."/>
            <person name="Raouche S."/>
            <person name="Rosso M.N."/>
        </authorList>
    </citation>
    <scope>NUCLEOTIDE SEQUENCE [LARGE SCALE GENOMIC DNA]</scope>
    <source>
        <strain evidence="5 6">BRFM 1820</strain>
    </source>
</reference>
<dbReference type="InterPro" id="IPR013595">
    <property type="entry name" value="Pept_S33_TAP-like_C"/>
</dbReference>
<evidence type="ECO:0000256" key="2">
    <source>
        <dbReference type="ARBA" id="ARBA00022801"/>
    </source>
</evidence>
<dbReference type="GO" id="GO:0016787">
    <property type="term" value="F:hydrolase activity"/>
    <property type="evidence" value="ECO:0007669"/>
    <property type="project" value="UniProtKB-KW"/>
</dbReference>
<dbReference type="PANTHER" id="PTHR43248:SF25">
    <property type="entry name" value="AB HYDROLASE-1 DOMAIN-CONTAINING PROTEIN-RELATED"/>
    <property type="match status" value="1"/>
</dbReference>
<feature type="domain" description="AB hydrolase-1" evidence="3">
    <location>
        <begin position="132"/>
        <end position="305"/>
    </location>
</feature>
<protein>
    <submittedName>
        <fullName evidence="5">Alpha/beta-hydrolase</fullName>
    </submittedName>
</protein>
<dbReference type="SUPFAM" id="SSF53474">
    <property type="entry name" value="alpha/beta-Hydrolases"/>
    <property type="match status" value="1"/>
</dbReference>
<evidence type="ECO:0000256" key="1">
    <source>
        <dbReference type="ARBA" id="ARBA00010088"/>
    </source>
</evidence>
<keyword evidence="2" id="KW-0378">Hydrolase</keyword>
<dbReference type="InterPro" id="IPR029058">
    <property type="entry name" value="AB_hydrolase_fold"/>
</dbReference>
<evidence type="ECO:0000259" key="3">
    <source>
        <dbReference type="Pfam" id="PF00561"/>
    </source>
</evidence>
<dbReference type="Proteomes" id="UP000256964">
    <property type="component" value="Unassembled WGS sequence"/>
</dbReference>
<dbReference type="AlphaFoldDB" id="A0A371DAK8"/>
<gene>
    <name evidence="5" type="ORF">OH76DRAFT_1482938</name>
</gene>
<dbReference type="InterPro" id="IPR000073">
    <property type="entry name" value="AB_hydrolase_1"/>
</dbReference>
<sequence length="613" mass="65712">MANPVRYTFSAATSLPPPLSSAARAAQPDRPYMRSDVFLKLMVAPKYASTMPYHNLAPILVLAFASATSYAASSHHGGSHIQWGACDASVVNDTSLSCGFLEVPLDYHDPSVGNARLAIIKANATGERRGSVFFNPGGPGGSGLQSVQEDKELLLQVTGGVFDIVSWDPRGVGNLTIPGEIFCFDSFADYSAFFNGTIELTGIEETGNFTDPADVKALLEHAPIMQKKYREVGQRCRHSSSSKYLKYVGTAAAVRDMVSIANVLDGPDAPINYLGISYGTLIGSWFVNMFPERVGRVILDGVLDPIAFATEEPGKTFSSQLVSVDTIYKALITGCALTGPSGCAAASEGDGPIDIDAKFQALFKTAYDATKANASVPITSGQLRVELFGEMYSPVGWPNLANEEYPQIVQIVNEEGPANASHALRRRSKDLVRRNPLVKRGTQSNDSPSYTSIAILCGDSVDLRGTTMEDVLKGVISTARNVSHIFGSVWPAPFYQCAFWPVRSAERYEGPFNKTLPNKILVASNILDPITPLPSAERLAALLGQDAVLIRQNGFGHTTESAPSACMNGIFNAYMTNGTLPPNGTVCEVDADFEVFDGVNTLDILAHIPSTDV</sequence>
<evidence type="ECO:0000313" key="6">
    <source>
        <dbReference type="Proteomes" id="UP000256964"/>
    </source>
</evidence>